<dbReference type="AlphaFoldDB" id="A0A5C4SG03"/>
<reference evidence="1 2" key="1">
    <citation type="submission" date="2019-05" db="EMBL/GenBank/DDBJ databases">
        <title>Tamlana fucoidanivorans sp. nov., isolated from the surface of algae collected from Fujian province in China.</title>
        <authorList>
            <person name="Li J."/>
        </authorList>
    </citation>
    <scope>NUCLEOTIDE SEQUENCE [LARGE SCALE GENOMIC DNA]</scope>
    <source>
        <strain evidence="1 2">CW2-9</strain>
    </source>
</reference>
<gene>
    <name evidence="1" type="ORF">FGF67_14545</name>
</gene>
<keyword evidence="2" id="KW-1185">Reference proteome</keyword>
<evidence type="ECO:0000313" key="1">
    <source>
        <dbReference type="EMBL" id="TNJ42481.1"/>
    </source>
</evidence>
<dbReference type="OrthoDB" id="8774933at2"/>
<protein>
    <submittedName>
        <fullName evidence="1">Uncharacterized protein</fullName>
    </submittedName>
</protein>
<organism evidence="1 2">
    <name type="scientific">Allotamlana fucoidanivorans</name>
    <dbReference type="NCBI Taxonomy" id="2583814"/>
    <lineage>
        <taxon>Bacteria</taxon>
        <taxon>Pseudomonadati</taxon>
        <taxon>Bacteroidota</taxon>
        <taxon>Flavobacteriia</taxon>
        <taxon>Flavobacteriales</taxon>
        <taxon>Flavobacteriaceae</taxon>
        <taxon>Allotamlana</taxon>
    </lineage>
</organism>
<dbReference type="Proteomes" id="UP000308713">
    <property type="component" value="Unassembled WGS sequence"/>
</dbReference>
<proteinExistence type="predicted"/>
<dbReference type="RefSeq" id="WP_139698489.1">
    <property type="nucleotide sequence ID" value="NZ_CP074074.1"/>
</dbReference>
<comment type="caution">
    <text evidence="1">The sequence shown here is derived from an EMBL/GenBank/DDBJ whole genome shotgun (WGS) entry which is preliminary data.</text>
</comment>
<name>A0A5C4SG03_9FLAO</name>
<dbReference type="EMBL" id="VDCS01000014">
    <property type="protein sequence ID" value="TNJ42481.1"/>
    <property type="molecule type" value="Genomic_DNA"/>
</dbReference>
<evidence type="ECO:0000313" key="2">
    <source>
        <dbReference type="Proteomes" id="UP000308713"/>
    </source>
</evidence>
<sequence>MTNQEIISEITSRDTHKVWNSSCKIIEIGQDTERIIELIPYLDLIKNKTKGLKMGGGLAPNQRFVDFAIRILEHYKSSQECSCNLYLEHSINPEREEKNGFITILEKKQGDWEMDYLIACSKCGTEYKVNRNDGGHFPYFDWKKNN</sequence>
<accession>A0A5C4SG03</accession>